<proteinExistence type="predicted"/>
<sequence length="238" mass="26738">MGVSDSRLLPLQKGEQVIDQITTISNRSKQSEIDSSLEKLKNLQIAGPLLKAPSTESSLTELLLKRSPSQGPAVEYGAVDPTTTAELFALFHQWQKDAAIKISNKQEDLGFKIDAAEALAMKLLQRFNYSASTMKTSALHLQEVHALKDDVKNMKQKLNEVLANYEGLCKRIDDNGPDYLKTSTRRFSAADLEAVRVHARSTRRLLQRSSSTKRVLYLRSQLSIWRDQSACQGYNFRP</sequence>
<gene>
    <name evidence="1" type="ORF">O6H91_05G033200</name>
</gene>
<dbReference type="Proteomes" id="UP001162992">
    <property type="component" value="Chromosome 5"/>
</dbReference>
<keyword evidence="2" id="KW-1185">Reference proteome</keyword>
<evidence type="ECO:0000313" key="2">
    <source>
        <dbReference type="Proteomes" id="UP001162992"/>
    </source>
</evidence>
<name>A0ACC2DMH7_DIPCM</name>
<protein>
    <submittedName>
        <fullName evidence="1">Uncharacterized protein</fullName>
    </submittedName>
</protein>
<comment type="caution">
    <text evidence="1">The sequence shown here is derived from an EMBL/GenBank/DDBJ whole genome shotgun (WGS) entry which is preliminary data.</text>
</comment>
<reference evidence="2" key="1">
    <citation type="journal article" date="2024" name="Proc. Natl. Acad. Sci. U.S.A.">
        <title>Extraordinary preservation of gene collinearity over three hundred million years revealed in homosporous lycophytes.</title>
        <authorList>
            <person name="Li C."/>
            <person name="Wickell D."/>
            <person name="Kuo L.Y."/>
            <person name="Chen X."/>
            <person name="Nie B."/>
            <person name="Liao X."/>
            <person name="Peng D."/>
            <person name="Ji J."/>
            <person name="Jenkins J."/>
            <person name="Williams M."/>
            <person name="Shu S."/>
            <person name="Plott C."/>
            <person name="Barry K."/>
            <person name="Rajasekar S."/>
            <person name="Grimwood J."/>
            <person name="Han X."/>
            <person name="Sun S."/>
            <person name="Hou Z."/>
            <person name="He W."/>
            <person name="Dai G."/>
            <person name="Sun C."/>
            <person name="Schmutz J."/>
            <person name="Leebens-Mack J.H."/>
            <person name="Li F.W."/>
            <person name="Wang L."/>
        </authorList>
    </citation>
    <scope>NUCLEOTIDE SEQUENCE [LARGE SCALE GENOMIC DNA]</scope>
    <source>
        <strain evidence="2">cv. PW_Plant_1</strain>
    </source>
</reference>
<accession>A0ACC2DMH7</accession>
<organism evidence="1 2">
    <name type="scientific">Diphasiastrum complanatum</name>
    <name type="common">Issler's clubmoss</name>
    <name type="synonym">Lycopodium complanatum</name>
    <dbReference type="NCBI Taxonomy" id="34168"/>
    <lineage>
        <taxon>Eukaryota</taxon>
        <taxon>Viridiplantae</taxon>
        <taxon>Streptophyta</taxon>
        <taxon>Embryophyta</taxon>
        <taxon>Tracheophyta</taxon>
        <taxon>Lycopodiopsida</taxon>
        <taxon>Lycopodiales</taxon>
        <taxon>Lycopodiaceae</taxon>
        <taxon>Lycopodioideae</taxon>
        <taxon>Diphasiastrum</taxon>
    </lineage>
</organism>
<evidence type="ECO:0000313" key="1">
    <source>
        <dbReference type="EMBL" id="KAJ7555350.1"/>
    </source>
</evidence>
<dbReference type="EMBL" id="CM055096">
    <property type="protein sequence ID" value="KAJ7555350.1"/>
    <property type="molecule type" value="Genomic_DNA"/>
</dbReference>